<evidence type="ECO:0000256" key="9">
    <source>
        <dbReference type="ARBA" id="ARBA00023136"/>
    </source>
</evidence>
<dbReference type="PANTHER" id="PTHR48082">
    <property type="entry name" value="ATP SYNTHASE SUBUNIT ALPHA, MITOCHONDRIAL"/>
    <property type="match status" value="1"/>
</dbReference>
<evidence type="ECO:0000313" key="17">
    <source>
        <dbReference type="Proteomes" id="UP000677305"/>
    </source>
</evidence>
<evidence type="ECO:0000259" key="13">
    <source>
        <dbReference type="Pfam" id="PF00006"/>
    </source>
</evidence>
<dbReference type="GO" id="GO:0043531">
    <property type="term" value="F:ADP binding"/>
    <property type="evidence" value="ECO:0007669"/>
    <property type="project" value="TreeGrafter"/>
</dbReference>
<dbReference type="PANTHER" id="PTHR48082:SF2">
    <property type="entry name" value="ATP SYNTHASE SUBUNIT ALPHA, MITOCHONDRIAL"/>
    <property type="match status" value="1"/>
</dbReference>
<feature type="domain" description="ATP synthase alpha subunit C-terminal" evidence="14">
    <location>
        <begin position="371"/>
        <end position="496"/>
    </location>
</feature>
<dbReference type="GO" id="GO:0046933">
    <property type="term" value="F:proton-transporting ATP synthase activity, rotational mechanism"/>
    <property type="evidence" value="ECO:0007669"/>
    <property type="project" value="UniProtKB-UniRule"/>
</dbReference>
<dbReference type="InterPro" id="IPR038376">
    <property type="entry name" value="ATP_synth_asu_C_sf"/>
</dbReference>
<evidence type="ECO:0000259" key="14">
    <source>
        <dbReference type="Pfam" id="PF00306"/>
    </source>
</evidence>
<dbReference type="InterPro" id="IPR000793">
    <property type="entry name" value="ATP_synth_asu_C"/>
</dbReference>
<evidence type="ECO:0000256" key="4">
    <source>
        <dbReference type="ARBA" id="ARBA00022475"/>
    </source>
</evidence>
<dbReference type="OrthoDB" id="9803053at2"/>
<dbReference type="GO" id="GO:0005886">
    <property type="term" value="C:plasma membrane"/>
    <property type="evidence" value="ECO:0007669"/>
    <property type="project" value="UniProtKB-SubCell"/>
</dbReference>
<dbReference type="FunFam" id="2.40.30.20:FF:000001">
    <property type="entry name" value="ATP synthase subunit alpha"/>
    <property type="match status" value="1"/>
</dbReference>
<feature type="binding site" evidence="12">
    <location>
        <begin position="169"/>
        <end position="176"/>
    </location>
    <ligand>
        <name>ATP</name>
        <dbReference type="ChEBI" id="CHEBI:30616"/>
    </ligand>
</feature>
<reference evidence="16 17" key="1">
    <citation type="submission" date="2020-07" db="EMBL/GenBank/DDBJ databases">
        <title>Vallitalea guaymasensis genome.</title>
        <authorList>
            <person name="Postec A."/>
        </authorList>
    </citation>
    <scope>NUCLEOTIDE SEQUENCE [LARGE SCALE GENOMIC DNA]</scope>
    <source>
        <strain evidence="16 17">Ra1766G1</strain>
    </source>
</reference>
<comment type="catalytic activity">
    <reaction evidence="12">
        <text>ATP + H2O + 4 H(+)(in) = ADP + phosphate + 5 H(+)(out)</text>
        <dbReference type="Rhea" id="RHEA:57720"/>
        <dbReference type="ChEBI" id="CHEBI:15377"/>
        <dbReference type="ChEBI" id="CHEBI:15378"/>
        <dbReference type="ChEBI" id="CHEBI:30616"/>
        <dbReference type="ChEBI" id="CHEBI:43474"/>
        <dbReference type="ChEBI" id="CHEBI:456216"/>
        <dbReference type="EC" id="7.1.2.2"/>
    </reaction>
</comment>
<evidence type="ECO:0000256" key="8">
    <source>
        <dbReference type="ARBA" id="ARBA00023065"/>
    </source>
</evidence>
<evidence type="ECO:0000256" key="2">
    <source>
        <dbReference type="ARBA" id="ARBA00008936"/>
    </source>
</evidence>
<dbReference type="FunFam" id="1.20.150.20:FF:000001">
    <property type="entry name" value="ATP synthase subunit alpha"/>
    <property type="match status" value="1"/>
</dbReference>
<dbReference type="HAMAP" id="MF_01346">
    <property type="entry name" value="ATP_synth_alpha_bact"/>
    <property type="match status" value="1"/>
</dbReference>
<dbReference type="Gene3D" id="3.40.50.300">
    <property type="entry name" value="P-loop containing nucleotide triphosphate hydrolases"/>
    <property type="match status" value="1"/>
</dbReference>
<accession>A0A8J8MAT9</accession>
<dbReference type="CDD" id="cd18116">
    <property type="entry name" value="ATP-synt_F1_alpha_N"/>
    <property type="match status" value="1"/>
</dbReference>
<dbReference type="Proteomes" id="UP000677305">
    <property type="component" value="Chromosome"/>
</dbReference>
<dbReference type="InterPro" id="IPR023366">
    <property type="entry name" value="ATP_synth_asu-like_sf"/>
</dbReference>
<dbReference type="InterPro" id="IPR033732">
    <property type="entry name" value="ATP_synth_F1_a_nt-bd_dom"/>
</dbReference>
<dbReference type="KEGG" id="vgu:HYG85_11635"/>
<dbReference type="SUPFAM" id="SSF52540">
    <property type="entry name" value="P-loop containing nucleoside triphosphate hydrolases"/>
    <property type="match status" value="1"/>
</dbReference>
<name>A0A8J8MAT9_9FIRM</name>
<keyword evidence="7 12" id="KW-1278">Translocase</keyword>
<evidence type="ECO:0000256" key="10">
    <source>
        <dbReference type="ARBA" id="ARBA00023196"/>
    </source>
</evidence>
<comment type="function">
    <text evidence="12">Produces ATP from ADP in the presence of a proton gradient across the membrane. The alpha chain is a regulatory subunit.</text>
</comment>
<dbReference type="NCBIfam" id="TIGR00962">
    <property type="entry name" value="atpA"/>
    <property type="match status" value="1"/>
</dbReference>
<dbReference type="Gene3D" id="1.20.150.20">
    <property type="entry name" value="ATP synthase alpha/beta chain, C-terminal domain"/>
    <property type="match status" value="1"/>
</dbReference>
<dbReference type="CDD" id="cd01132">
    <property type="entry name" value="F1-ATPase_alpha_CD"/>
    <property type="match status" value="1"/>
</dbReference>
<dbReference type="SUPFAM" id="SSF50615">
    <property type="entry name" value="N-terminal domain of alpha and beta subunits of F1 ATP synthase"/>
    <property type="match status" value="1"/>
</dbReference>
<keyword evidence="12" id="KW-0375">Hydrogen ion transport</keyword>
<keyword evidence="6 12" id="KW-0067">ATP-binding</keyword>
<dbReference type="GO" id="GO:0005524">
    <property type="term" value="F:ATP binding"/>
    <property type="evidence" value="ECO:0007669"/>
    <property type="project" value="UniProtKB-UniRule"/>
</dbReference>
<dbReference type="GO" id="GO:0045259">
    <property type="term" value="C:proton-transporting ATP synthase complex"/>
    <property type="evidence" value="ECO:0007669"/>
    <property type="project" value="UniProtKB-KW"/>
</dbReference>
<evidence type="ECO:0000313" key="16">
    <source>
        <dbReference type="EMBL" id="QUH29522.1"/>
    </source>
</evidence>
<evidence type="ECO:0000256" key="7">
    <source>
        <dbReference type="ARBA" id="ARBA00022967"/>
    </source>
</evidence>
<evidence type="ECO:0000259" key="15">
    <source>
        <dbReference type="Pfam" id="PF02874"/>
    </source>
</evidence>
<dbReference type="EMBL" id="CP058561">
    <property type="protein sequence ID" value="QUH29522.1"/>
    <property type="molecule type" value="Genomic_DNA"/>
</dbReference>
<evidence type="ECO:0000256" key="12">
    <source>
        <dbReference type="HAMAP-Rule" id="MF_01346"/>
    </source>
</evidence>
<dbReference type="PIRSF" id="PIRSF039088">
    <property type="entry name" value="F_ATPase_subunit_alpha"/>
    <property type="match status" value="1"/>
</dbReference>
<keyword evidence="4 12" id="KW-1003">Cell membrane</keyword>
<dbReference type="Pfam" id="PF00006">
    <property type="entry name" value="ATP-synt_ab"/>
    <property type="match status" value="1"/>
</dbReference>
<feature type="site" description="Required for activity" evidence="12">
    <location>
        <position position="362"/>
    </location>
</feature>
<dbReference type="InterPro" id="IPR036121">
    <property type="entry name" value="ATPase_F1/V1/A1_a/bsu_N_sf"/>
</dbReference>
<dbReference type="InterPro" id="IPR020003">
    <property type="entry name" value="ATPase_a/bsu_AS"/>
</dbReference>
<keyword evidence="17" id="KW-1185">Reference proteome</keyword>
<comment type="similarity">
    <text evidence="2 12">Belongs to the ATPase alpha/beta chains family.</text>
</comment>
<keyword evidence="5 12" id="KW-0547">Nucleotide-binding</keyword>
<proteinExistence type="inferred from homology"/>
<keyword evidence="8 12" id="KW-0406">Ion transport</keyword>
<dbReference type="Pfam" id="PF02874">
    <property type="entry name" value="ATP-synt_ab_N"/>
    <property type="match status" value="1"/>
</dbReference>
<evidence type="ECO:0000256" key="6">
    <source>
        <dbReference type="ARBA" id="ARBA00022840"/>
    </source>
</evidence>
<organism evidence="16 17">
    <name type="scientific">Vallitalea guaymasensis</name>
    <dbReference type="NCBI Taxonomy" id="1185412"/>
    <lineage>
        <taxon>Bacteria</taxon>
        <taxon>Bacillati</taxon>
        <taxon>Bacillota</taxon>
        <taxon>Clostridia</taxon>
        <taxon>Lachnospirales</taxon>
        <taxon>Vallitaleaceae</taxon>
        <taxon>Vallitalea</taxon>
    </lineage>
</organism>
<dbReference type="InterPro" id="IPR027417">
    <property type="entry name" value="P-loop_NTPase"/>
</dbReference>
<feature type="domain" description="ATPase F1/V1/A1 complex alpha/beta subunit N-terminal" evidence="15">
    <location>
        <begin position="25"/>
        <end position="92"/>
    </location>
</feature>
<dbReference type="AlphaFoldDB" id="A0A8J8MAT9"/>
<dbReference type="Pfam" id="PF00306">
    <property type="entry name" value="ATP-synt_ab_C"/>
    <property type="match status" value="1"/>
</dbReference>
<dbReference type="SUPFAM" id="SSF47917">
    <property type="entry name" value="C-terminal domain of alpha and beta subunits of F1 ATP synthase"/>
    <property type="match status" value="1"/>
</dbReference>
<keyword evidence="10 12" id="KW-0139">CF(1)</keyword>
<dbReference type="RefSeq" id="WP_113673128.1">
    <property type="nucleotide sequence ID" value="NZ_CP058561.1"/>
</dbReference>
<dbReference type="InterPro" id="IPR000194">
    <property type="entry name" value="ATPase_F1/V1/A1_a/bsu_nucl-bd"/>
</dbReference>
<dbReference type="Gene3D" id="2.40.30.20">
    <property type="match status" value="1"/>
</dbReference>
<dbReference type="CDD" id="cd18113">
    <property type="entry name" value="ATP-synt_F1_alpha_C"/>
    <property type="match status" value="1"/>
</dbReference>
<evidence type="ECO:0000256" key="11">
    <source>
        <dbReference type="ARBA" id="ARBA00023310"/>
    </source>
</evidence>
<keyword evidence="9 12" id="KW-0472">Membrane</keyword>
<comment type="subcellular location">
    <subcellularLocation>
        <location evidence="12">Cell membrane</location>
        <topology evidence="12">Peripheral membrane protein</topology>
    </subcellularLocation>
    <subcellularLocation>
        <location evidence="1">Membrane</location>
        <topology evidence="1">Peripheral membrane protein</topology>
    </subcellularLocation>
</comment>
<dbReference type="EC" id="7.1.2.2" evidence="12"/>
<dbReference type="PROSITE" id="PS00152">
    <property type="entry name" value="ATPASE_ALPHA_BETA"/>
    <property type="match status" value="1"/>
</dbReference>
<dbReference type="FunFam" id="3.40.50.300:FF:000002">
    <property type="entry name" value="ATP synthase subunit alpha"/>
    <property type="match status" value="1"/>
</dbReference>
<dbReference type="InterPro" id="IPR004100">
    <property type="entry name" value="ATPase_F1/V1/A1_a/bsu_N"/>
</dbReference>
<protein>
    <recommendedName>
        <fullName evidence="12">ATP synthase subunit alpha</fullName>
        <ecNumber evidence="12">7.1.2.2</ecNumber>
    </recommendedName>
    <alternativeName>
        <fullName evidence="12">ATP synthase F1 sector subunit alpha</fullName>
    </alternativeName>
    <alternativeName>
        <fullName evidence="12">F-ATPase subunit alpha</fullName>
    </alternativeName>
</protein>
<keyword evidence="3 12" id="KW-0813">Transport</keyword>
<keyword evidence="11 12" id="KW-0066">ATP synthesis</keyword>
<gene>
    <name evidence="12" type="primary">atpA</name>
    <name evidence="16" type="ORF">HYG85_11635</name>
</gene>
<dbReference type="InterPro" id="IPR005294">
    <property type="entry name" value="ATP_synth_F1_asu"/>
</dbReference>
<evidence type="ECO:0000256" key="3">
    <source>
        <dbReference type="ARBA" id="ARBA00022448"/>
    </source>
</evidence>
<evidence type="ECO:0000256" key="5">
    <source>
        <dbReference type="ARBA" id="ARBA00022741"/>
    </source>
</evidence>
<evidence type="ECO:0000256" key="1">
    <source>
        <dbReference type="ARBA" id="ARBA00004170"/>
    </source>
</evidence>
<feature type="domain" description="ATPase F1/V1/A1 complex alpha/beta subunit nucleotide-binding" evidence="13">
    <location>
        <begin position="149"/>
        <end position="364"/>
    </location>
</feature>
<dbReference type="NCBIfam" id="NF009884">
    <property type="entry name" value="PRK13343.1"/>
    <property type="match status" value="1"/>
</dbReference>
<sequence>MNLRPEEISSVIKEQIKRYKTELEVSDVGTVIQVADGIARIHGLEKAMAGELLEFPGEVYGMVLNLEQDNVGAVLMGSDKNISEGDIVKATGRVAEVPVGDALIGRVVNALGQPIDGKGPINTDTYREVERVAPGVITRKSVDTPLQTGIKAIDSMVPIGRGQRELIIGDRQTGKTAIAIDTIINQKGQDVLCIYVAIGQKASTVAGIVKTLEENGAMDYSTVVAATASELAPLQYIAPYAGVAIGEEWMENGKDVLIIYDDLSKHAVAYRALSLLLRRPPGREAYPGDVFYLHSRLLERAAKLSDEYGGGSITALPIIETQAGDISAYVPTNVISITDGQIFLETELFNAGVRPAINPGLSVSRVGGAAQIKAMKKIAGPIRVELAQYRELAAFAQFGSDLDKETKARLDQGERIIEVLKQPQYKPMSVAHQVIILYAATKKYLMDIPVSSILDFEAKLIEFIDTKYPELEKDIKGKKGLDEELDGKIASAIEEFKSGYKNLSKEV</sequence>